<evidence type="ECO:0000256" key="8">
    <source>
        <dbReference type="HAMAP-Rule" id="MF_00101"/>
    </source>
</evidence>
<dbReference type="GO" id="GO:0006633">
    <property type="term" value="P:fatty acid biosynthetic process"/>
    <property type="evidence" value="ECO:0007669"/>
    <property type="project" value="UniProtKB-UniRule"/>
</dbReference>
<evidence type="ECO:0000256" key="1">
    <source>
        <dbReference type="ARBA" id="ARBA00022516"/>
    </source>
</evidence>
<evidence type="ECO:0000259" key="9">
    <source>
        <dbReference type="Pfam" id="PF01648"/>
    </source>
</evidence>
<proteinExistence type="inferred from homology"/>
<evidence type="ECO:0000313" key="10">
    <source>
        <dbReference type="EMBL" id="KRO49085.1"/>
    </source>
</evidence>
<dbReference type="Pfam" id="PF01648">
    <property type="entry name" value="ACPS"/>
    <property type="match status" value="1"/>
</dbReference>
<feature type="binding site" evidence="8">
    <location>
        <position position="55"/>
    </location>
    <ligand>
        <name>Mg(2+)</name>
        <dbReference type="ChEBI" id="CHEBI:18420"/>
    </ligand>
</feature>
<comment type="cofactor">
    <cofactor evidence="8">
        <name>Mg(2+)</name>
        <dbReference type="ChEBI" id="CHEBI:18420"/>
    </cofactor>
</comment>
<keyword evidence="3 8" id="KW-0479">Metal-binding</keyword>
<dbReference type="EC" id="2.7.8.7" evidence="8"/>
<evidence type="ECO:0000256" key="4">
    <source>
        <dbReference type="ARBA" id="ARBA00022832"/>
    </source>
</evidence>
<evidence type="ECO:0000256" key="7">
    <source>
        <dbReference type="ARBA" id="ARBA00023160"/>
    </source>
</evidence>
<name>A0A0R2QL38_9ACTN</name>
<comment type="function">
    <text evidence="8">Transfers the 4'-phosphopantetheine moiety from coenzyme A to a Ser of acyl-carrier-protein.</text>
</comment>
<sequence length="121" mass="12954">MFGIGIDAVDIDRFRRALDRTPNFRTRIFTADELHGLTGKNDDAPSLAARFAAREATMKVLGVGLGAFDMHDVSIERQVSGQPTLLVTGRALALALEKGISQWHVSLSHTAQLAVAVVAAA</sequence>
<evidence type="ECO:0000256" key="3">
    <source>
        <dbReference type="ARBA" id="ARBA00022723"/>
    </source>
</evidence>
<dbReference type="GO" id="GO:0005737">
    <property type="term" value="C:cytoplasm"/>
    <property type="evidence" value="ECO:0007669"/>
    <property type="project" value="UniProtKB-SubCell"/>
</dbReference>
<accession>A0A0R2QL38</accession>
<keyword evidence="4 8" id="KW-0276">Fatty acid metabolism</keyword>
<evidence type="ECO:0000256" key="5">
    <source>
        <dbReference type="ARBA" id="ARBA00022842"/>
    </source>
</evidence>
<comment type="subcellular location">
    <subcellularLocation>
        <location evidence="8">Cytoplasm</location>
    </subcellularLocation>
</comment>
<feature type="binding site" evidence="8">
    <location>
        <position position="7"/>
    </location>
    <ligand>
        <name>Mg(2+)</name>
        <dbReference type="ChEBI" id="CHEBI:18420"/>
    </ligand>
</feature>
<organism evidence="10 11">
    <name type="scientific">Acidimicrobiia bacterium BACL6 MAG-120924-bin43</name>
    <dbReference type="NCBI Taxonomy" id="1655583"/>
    <lineage>
        <taxon>Bacteria</taxon>
        <taxon>Bacillati</taxon>
        <taxon>Actinomycetota</taxon>
        <taxon>Acidimicrobiia</taxon>
        <taxon>acIV cluster</taxon>
    </lineage>
</organism>
<comment type="catalytic activity">
    <reaction evidence="8">
        <text>apo-[ACP] + CoA = holo-[ACP] + adenosine 3',5'-bisphosphate + H(+)</text>
        <dbReference type="Rhea" id="RHEA:12068"/>
        <dbReference type="Rhea" id="RHEA-COMP:9685"/>
        <dbReference type="Rhea" id="RHEA-COMP:9690"/>
        <dbReference type="ChEBI" id="CHEBI:15378"/>
        <dbReference type="ChEBI" id="CHEBI:29999"/>
        <dbReference type="ChEBI" id="CHEBI:57287"/>
        <dbReference type="ChEBI" id="CHEBI:58343"/>
        <dbReference type="ChEBI" id="CHEBI:64479"/>
        <dbReference type="EC" id="2.7.8.7"/>
    </reaction>
</comment>
<evidence type="ECO:0000256" key="6">
    <source>
        <dbReference type="ARBA" id="ARBA00023098"/>
    </source>
</evidence>
<gene>
    <name evidence="8" type="primary">acpS</name>
    <name evidence="10" type="ORF">ABR75_03205</name>
</gene>
<keyword evidence="5 8" id="KW-0460">Magnesium</keyword>
<dbReference type="AlphaFoldDB" id="A0A0R2QL38"/>
<dbReference type="InterPro" id="IPR008278">
    <property type="entry name" value="4-PPantetheinyl_Trfase_dom"/>
</dbReference>
<dbReference type="GO" id="GO:0000287">
    <property type="term" value="F:magnesium ion binding"/>
    <property type="evidence" value="ECO:0007669"/>
    <property type="project" value="UniProtKB-UniRule"/>
</dbReference>
<dbReference type="SUPFAM" id="SSF56214">
    <property type="entry name" value="4'-phosphopantetheinyl transferase"/>
    <property type="match status" value="1"/>
</dbReference>
<dbReference type="InterPro" id="IPR002582">
    <property type="entry name" value="ACPS"/>
</dbReference>
<keyword evidence="8" id="KW-0963">Cytoplasm</keyword>
<dbReference type="EMBL" id="LIBJ01000043">
    <property type="protein sequence ID" value="KRO49085.1"/>
    <property type="molecule type" value="Genomic_DNA"/>
</dbReference>
<feature type="domain" description="4'-phosphopantetheinyl transferase" evidence="9">
    <location>
        <begin position="3"/>
        <end position="117"/>
    </location>
</feature>
<dbReference type="HAMAP" id="MF_00101">
    <property type="entry name" value="AcpS"/>
    <property type="match status" value="1"/>
</dbReference>
<keyword evidence="2 8" id="KW-0808">Transferase</keyword>
<dbReference type="NCBIfam" id="TIGR00556">
    <property type="entry name" value="pantethn_trn"/>
    <property type="match status" value="1"/>
</dbReference>
<evidence type="ECO:0000256" key="2">
    <source>
        <dbReference type="ARBA" id="ARBA00022679"/>
    </source>
</evidence>
<evidence type="ECO:0000313" key="11">
    <source>
        <dbReference type="Proteomes" id="UP000051017"/>
    </source>
</evidence>
<dbReference type="InterPro" id="IPR004568">
    <property type="entry name" value="Ppantetheine-prot_Trfase_dom"/>
</dbReference>
<dbReference type="InterPro" id="IPR037143">
    <property type="entry name" value="4-PPantetheinyl_Trfase_dom_sf"/>
</dbReference>
<keyword evidence="7 8" id="KW-0275">Fatty acid biosynthesis</keyword>
<reference evidence="10 11" key="1">
    <citation type="submission" date="2015-10" db="EMBL/GenBank/DDBJ databases">
        <title>Metagenome-Assembled Genomes uncover a global brackish microbiome.</title>
        <authorList>
            <person name="Hugerth L.W."/>
            <person name="Larsson J."/>
            <person name="Alneberg J."/>
            <person name="Lindh M.V."/>
            <person name="Legrand C."/>
            <person name="Pinhassi J."/>
            <person name="Andersson A.F."/>
        </authorList>
    </citation>
    <scope>NUCLEOTIDE SEQUENCE [LARGE SCALE GENOMIC DNA]</scope>
    <source>
        <strain evidence="10">BACL6 MAG-120924-bin43</strain>
    </source>
</reference>
<keyword evidence="1 8" id="KW-0444">Lipid biosynthesis</keyword>
<protein>
    <recommendedName>
        <fullName evidence="8">Holo-[acyl-carrier-protein] synthase</fullName>
        <shortName evidence="8">Holo-ACP synthase</shortName>
        <ecNumber evidence="8">2.7.8.7</ecNumber>
    </recommendedName>
    <alternativeName>
        <fullName evidence="8">4'-phosphopantetheinyl transferase AcpS</fullName>
    </alternativeName>
</protein>
<keyword evidence="6 8" id="KW-0443">Lipid metabolism</keyword>
<dbReference type="Proteomes" id="UP000051017">
    <property type="component" value="Unassembled WGS sequence"/>
</dbReference>
<dbReference type="GO" id="GO:0008897">
    <property type="term" value="F:holo-[acyl-carrier-protein] synthase activity"/>
    <property type="evidence" value="ECO:0007669"/>
    <property type="project" value="UniProtKB-UniRule"/>
</dbReference>
<dbReference type="Gene3D" id="3.90.470.20">
    <property type="entry name" value="4'-phosphopantetheinyl transferase domain"/>
    <property type="match status" value="1"/>
</dbReference>
<dbReference type="NCBIfam" id="NF000832">
    <property type="entry name" value="PRK00070.3-2"/>
    <property type="match status" value="1"/>
</dbReference>
<comment type="similarity">
    <text evidence="8">Belongs to the P-Pant transferase superfamily. AcpS family.</text>
</comment>
<dbReference type="NCBIfam" id="TIGR00516">
    <property type="entry name" value="acpS"/>
    <property type="match status" value="1"/>
</dbReference>
<comment type="caution">
    <text evidence="10">The sequence shown here is derived from an EMBL/GenBank/DDBJ whole genome shotgun (WGS) entry which is preliminary data.</text>
</comment>